<dbReference type="SUPFAM" id="SSF140959">
    <property type="entry name" value="Indolic compounds 2,3-dioxygenase-like"/>
    <property type="match status" value="1"/>
</dbReference>
<reference evidence="1" key="1">
    <citation type="submission" date="2020-11" db="EMBL/GenBank/DDBJ databases">
        <title>Isolation and identification of active actinomycetes.</title>
        <authorList>
            <person name="Sun X."/>
        </authorList>
    </citation>
    <scope>NUCLEOTIDE SEQUENCE</scope>
    <source>
        <strain evidence="1">NEAU-A11</strain>
    </source>
</reference>
<dbReference type="GO" id="GO:0019441">
    <property type="term" value="P:L-tryptophan catabolic process to kynurenine"/>
    <property type="evidence" value="ECO:0007669"/>
    <property type="project" value="InterPro"/>
</dbReference>
<protein>
    <recommendedName>
        <fullName evidence="3">Tryptophan 2,3-dioxygenase</fullName>
    </recommendedName>
</protein>
<dbReference type="PANTHER" id="PTHR10138">
    <property type="entry name" value="TRYPTOPHAN 2,3-DIOXYGENASE"/>
    <property type="match status" value="1"/>
</dbReference>
<keyword evidence="2" id="KW-1185">Reference proteome</keyword>
<dbReference type="PANTHER" id="PTHR10138:SF0">
    <property type="entry name" value="TRYPTOPHAN 2,3-DIOXYGENASE"/>
    <property type="match status" value="1"/>
</dbReference>
<dbReference type="InterPro" id="IPR037217">
    <property type="entry name" value="Trp/Indoleamine_2_3_dOase-like"/>
</dbReference>
<comment type="caution">
    <text evidence="1">The sequence shown here is derived from an EMBL/GenBank/DDBJ whole genome shotgun (WGS) entry which is preliminary data.</text>
</comment>
<accession>A0A931G2K3</accession>
<evidence type="ECO:0000313" key="2">
    <source>
        <dbReference type="Proteomes" id="UP000598146"/>
    </source>
</evidence>
<dbReference type="AlphaFoldDB" id="A0A931G2K3"/>
<dbReference type="GO" id="GO:0046872">
    <property type="term" value="F:metal ion binding"/>
    <property type="evidence" value="ECO:0007669"/>
    <property type="project" value="InterPro"/>
</dbReference>
<dbReference type="GO" id="GO:0019442">
    <property type="term" value="P:L-tryptophan catabolic process to acetyl-CoA"/>
    <property type="evidence" value="ECO:0007669"/>
    <property type="project" value="TreeGrafter"/>
</dbReference>
<dbReference type="EMBL" id="JADQTO010000030">
    <property type="protein sequence ID" value="MBG0567807.1"/>
    <property type="molecule type" value="Genomic_DNA"/>
</dbReference>
<dbReference type="GO" id="GO:0020037">
    <property type="term" value="F:heme binding"/>
    <property type="evidence" value="ECO:0007669"/>
    <property type="project" value="InterPro"/>
</dbReference>
<dbReference type="RefSeq" id="WP_196419577.1">
    <property type="nucleotide sequence ID" value="NZ_JADQTO010000030.1"/>
</dbReference>
<gene>
    <name evidence="1" type="ORF">I4J89_40815</name>
</gene>
<name>A0A931G2K3_9ACTN</name>
<dbReference type="GO" id="GO:0004833">
    <property type="term" value="F:L-tryptophan 2,3-dioxygenase activity"/>
    <property type="evidence" value="ECO:0007669"/>
    <property type="project" value="InterPro"/>
</dbReference>
<sequence length="379" mass="42748">MVLNDRLRLSDRCSSLVATQHKTGRLALTATQREEFAALHRAALSDPGEADSEVLWLLTRSFDDEDEIPEYYRYTDLHVYGWFLDAYRENRLTGVVLALHATLERLLDVEEAEGTAGEERLARLRVLLDAVGDLPVDEAGLTRGSEVVAAAARDQEARWRMFLLVECSGFRMSDDHHEHIFLRAVHACELAFYAVRWIACQAMSEIAQRPSDAVRWVDLLGHYADLINHIFHALRTLTPDMFLTFRDATGAASAVQSLNYHLMELVLYGFDARKAEVYERFPHLSHVLSAESRGQRCLREAVRDSGLRRLQEALARTDATLLTWRGRHYGFGRRYLADIKGSGGTEGAGYLKRFVHKDVPAVTGGPAAPAGTMLDFIYR</sequence>
<proteinExistence type="predicted"/>
<dbReference type="InterPro" id="IPR004981">
    <property type="entry name" value="Trp_2_3_dOase"/>
</dbReference>
<evidence type="ECO:0008006" key="3">
    <source>
        <dbReference type="Google" id="ProtNLM"/>
    </source>
</evidence>
<dbReference type="Proteomes" id="UP000598146">
    <property type="component" value="Unassembled WGS sequence"/>
</dbReference>
<organism evidence="1 2">
    <name type="scientific">Actinoplanes aureus</name>
    <dbReference type="NCBI Taxonomy" id="2792083"/>
    <lineage>
        <taxon>Bacteria</taxon>
        <taxon>Bacillati</taxon>
        <taxon>Actinomycetota</taxon>
        <taxon>Actinomycetes</taxon>
        <taxon>Micromonosporales</taxon>
        <taxon>Micromonosporaceae</taxon>
        <taxon>Actinoplanes</taxon>
    </lineage>
</organism>
<evidence type="ECO:0000313" key="1">
    <source>
        <dbReference type="EMBL" id="MBG0567807.1"/>
    </source>
</evidence>
<dbReference type="Gene3D" id="1.20.58.480">
    <property type="match status" value="1"/>
</dbReference>